<keyword evidence="6" id="KW-0333">Golgi apparatus</keyword>
<evidence type="ECO:0000256" key="3">
    <source>
        <dbReference type="ARBA" id="ARBA00020984"/>
    </source>
</evidence>
<feature type="coiled-coil region" evidence="9">
    <location>
        <begin position="43"/>
        <end position="70"/>
    </location>
</feature>
<evidence type="ECO:0000256" key="5">
    <source>
        <dbReference type="ARBA" id="ARBA00022927"/>
    </source>
</evidence>
<dbReference type="AlphaFoldDB" id="A0A8R1XNP6"/>
<dbReference type="GO" id="GO:0017119">
    <property type="term" value="C:Golgi transport complex"/>
    <property type="evidence" value="ECO:0007669"/>
    <property type="project" value="InterPro"/>
</dbReference>
<dbReference type="GO" id="GO:0006890">
    <property type="term" value="P:retrograde vesicle-mediated transport, Golgi to endoplasmic reticulum"/>
    <property type="evidence" value="ECO:0007669"/>
    <property type="project" value="TreeGrafter"/>
</dbReference>
<keyword evidence="9" id="KW-0175">Coiled coil</keyword>
<reference evidence="10" key="2">
    <citation type="submission" date="2022-06" db="UniProtKB">
        <authorList>
            <consortium name="EnsemblMetazoa"/>
        </authorList>
    </citation>
    <scope>IDENTIFICATION</scope>
</reference>
<dbReference type="GO" id="GO:0007030">
    <property type="term" value="P:Golgi organization"/>
    <property type="evidence" value="ECO:0007669"/>
    <property type="project" value="TreeGrafter"/>
</dbReference>
<comment type="subcellular location">
    <subcellularLocation>
        <location evidence="1">Golgi apparatus membrane</location>
        <topology evidence="1">Peripheral membrane protein</topology>
    </subcellularLocation>
</comment>
<dbReference type="Proteomes" id="UP000024404">
    <property type="component" value="Unassembled WGS sequence"/>
</dbReference>
<evidence type="ECO:0000256" key="2">
    <source>
        <dbReference type="ARBA" id="ARBA00005831"/>
    </source>
</evidence>
<proteinExistence type="inferred from homology"/>
<evidence type="ECO:0000313" key="11">
    <source>
        <dbReference type="Proteomes" id="UP000024404"/>
    </source>
</evidence>
<dbReference type="GO" id="GO:0006886">
    <property type="term" value="P:intracellular protein transport"/>
    <property type="evidence" value="ECO:0007669"/>
    <property type="project" value="InterPro"/>
</dbReference>
<evidence type="ECO:0000256" key="6">
    <source>
        <dbReference type="ARBA" id="ARBA00023034"/>
    </source>
</evidence>
<reference evidence="11" key="1">
    <citation type="submission" date="2013-10" db="EMBL/GenBank/DDBJ databases">
        <title>Genome sequencing of Onchocerca volvulus.</title>
        <authorList>
            <person name="Cotton J."/>
            <person name="Tsai J."/>
            <person name="Stanley E."/>
            <person name="Tracey A."/>
            <person name="Holroyd N."/>
            <person name="Lustigman S."/>
            <person name="Berriman M."/>
        </authorList>
    </citation>
    <scope>NUCLEOTIDE SEQUENCE</scope>
</reference>
<dbReference type="EMBL" id="CMVM020000407">
    <property type="status" value="NOT_ANNOTATED_CDS"/>
    <property type="molecule type" value="Genomic_DNA"/>
</dbReference>
<evidence type="ECO:0000256" key="8">
    <source>
        <dbReference type="ARBA" id="ARBA00031345"/>
    </source>
</evidence>
<organism evidence="10 11">
    <name type="scientific">Onchocerca volvulus</name>
    <dbReference type="NCBI Taxonomy" id="6282"/>
    <lineage>
        <taxon>Eukaryota</taxon>
        <taxon>Metazoa</taxon>
        <taxon>Ecdysozoa</taxon>
        <taxon>Nematoda</taxon>
        <taxon>Chromadorea</taxon>
        <taxon>Rhabditida</taxon>
        <taxon>Spirurina</taxon>
        <taxon>Spiruromorpha</taxon>
        <taxon>Filarioidea</taxon>
        <taxon>Onchocercidae</taxon>
        <taxon>Onchocerca</taxon>
    </lineage>
</organism>
<name>A0A8R1XNP6_ONCVO</name>
<evidence type="ECO:0000256" key="7">
    <source>
        <dbReference type="ARBA" id="ARBA00023136"/>
    </source>
</evidence>
<keyword evidence="4" id="KW-0813">Transport</keyword>
<sequence>MFVRDKELLAMPKIEIPVFPEHWSTADLVNWINSRNEPVKTLLEAVQAEIDEAENSLEKMRNEFERSRYSKSDLEECARSCAELRERLKMVVDAHAKEQFVKEFDAIAIYDKADRRAADLIKILLARKSWKENVIIIENLDANEPAPENVVINLQKAFESLSEFLDVPERAEFLEKIKDVFLSWYSTRIVLAIQSETPVDDLLPIKQKYEMLRRIEDFNDVVKHYVEDENKFSFHAANNLSDLFLDTRDILISNYRRLLDKWVEKVLDDPNVFLSNAFTEIILMREKEIKDACTDTIGKTLEDDPSGSQILKMISEFRTVLSQYMSHPDDDKSIAECIKRFGELLLFYTAGEYMKIATSFLANCSNISLDSTHTFACLEQLSNRLSQLIEESNYLMQMARETFSNIAIIFLVPAFRTMYENVISMLDKFYKTHMVKNNVKDEDVLSLVSISGQLLTWIDNDKQRLKDMFEQLGVVETDPVISGLSEKLFSEISSFQNKSSAKGEGDISLARARGEIRKMNKRFIARTVEVLSRTLVTDMENGLRNIISDKSTENVKAQESTKVPSFGTSPNEFVTAAGVALLSLAHQLSAYSQDNNMASAIMFAAKLEAIGELFEEIVVKESLLYVLHIFADDIPSWWIGKCAVAVQDCFVDTVGDIAGYSSSLCRQLSVNYTYLADVFEDLGTTKTSDFVNMRQMFLNAGYLES</sequence>
<evidence type="ECO:0000256" key="4">
    <source>
        <dbReference type="ARBA" id="ARBA00022448"/>
    </source>
</evidence>
<dbReference type="EnsemblMetazoa" id="OVOC12224.1">
    <property type="protein sequence ID" value="OVOC12224.1"/>
    <property type="gene ID" value="WBGene00249033"/>
</dbReference>
<comment type="similarity">
    <text evidence="2">Belongs to the COG7 family.</text>
</comment>
<evidence type="ECO:0000256" key="1">
    <source>
        <dbReference type="ARBA" id="ARBA00004395"/>
    </source>
</evidence>
<keyword evidence="7" id="KW-0472">Membrane</keyword>
<accession>A0A8R1XNP6</accession>
<keyword evidence="5" id="KW-0653">Protein transport</keyword>
<dbReference type="OMA" id="VFLSWYS"/>
<dbReference type="PANTHER" id="PTHR21443:SF0">
    <property type="entry name" value="CONSERVED OLIGOMERIC GOLGI COMPLEX SUBUNIT 7"/>
    <property type="match status" value="1"/>
</dbReference>
<dbReference type="InterPro" id="IPR019335">
    <property type="entry name" value="COG7"/>
</dbReference>
<dbReference type="PANTHER" id="PTHR21443">
    <property type="entry name" value="CONSERVED OLIGOMERIC GOLGI COMPLEX COMPONENT 7"/>
    <property type="match status" value="1"/>
</dbReference>
<protein>
    <recommendedName>
        <fullName evidence="3">Conserved oligomeric Golgi complex subunit 7</fullName>
    </recommendedName>
    <alternativeName>
        <fullName evidence="8">Component of oligomeric Golgi complex 7</fullName>
    </alternativeName>
</protein>
<evidence type="ECO:0000256" key="9">
    <source>
        <dbReference type="SAM" id="Coils"/>
    </source>
</evidence>
<keyword evidence="11" id="KW-1185">Reference proteome</keyword>
<dbReference type="GO" id="GO:0000139">
    <property type="term" value="C:Golgi membrane"/>
    <property type="evidence" value="ECO:0007669"/>
    <property type="project" value="UniProtKB-SubCell"/>
</dbReference>
<evidence type="ECO:0000313" key="10">
    <source>
        <dbReference type="EnsemblMetazoa" id="OVOC12224.1"/>
    </source>
</evidence>